<dbReference type="GO" id="GO:0015297">
    <property type="term" value="F:antiporter activity"/>
    <property type="evidence" value="ECO:0007669"/>
    <property type="project" value="InterPro"/>
</dbReference>
<sequence length="455" mass="50050">MENNTIEEQLVNQPVIKIFFRYLIPSLVGMLLMSVNVVVDGIFVGHAVGPIALAGVNISSPIFSLFFSISLLIGIGGGALYSMSLGRKDIKKAQDIFTHAFWFVVIVLAVLSFISYLFLDHIALLLGANQQTLPYVVDFMTIVLIFGIFIGIQVLLSVFVRNDGNPNLAMMANILMAAFNILLNYILIFTFGLGVKGSAFATVFSQIIGIIVLAFHFFRKSSTLRWVKAPFQVSLLKEIMAIGFPSFTSEIGLAIFTIGYNLAMVATAGTIGVSAFSIVNYLHSMMLMAFIGLGSAVQPLISFYYGAKLNERIIHTVKIAERTTLVLGIMSLVLGCLLADPLVSLFGDMTKELHTLAVQGLRLFFIGYLFIGINFVYMNYYQSIGQVKLSMIITLLRGFILLIGFLWILPKLFGITGVWLAVPAAECSVVLFIVLLLRKATFKEMKQQGHTLADL</sequence>
<evidence type="ECO:0000256" key="4">
    <source>
        <dbReference type="ARBA" id="ARBA00022448"/>
    </source>
</evidence>
<comment type="caution">
    <text evidence="11">The sequence shown here is derived from an EMBL/GenBank/DDBJ whole genome shotgun (WGS) entry which is preliminary data.</text>
</comment>
<gene>
    <name evidence="11" type="ORF">GCM10007096_06110</name>
</gene>
<feature type="transmembrane region" description="Helical" evidence="10">
    <location>
        <begin position="359"/>
        <end position="377"/>
    </location>
</feature>
<evidence type="ECO:0000256" key="2">
    <source>
        <dbReference type="ARBA" id="ARBA00008417"/>
    </source>
</evidence>
<feature type="transmembrane region" description="Helical" evidence="10">
    <location>
        <begin position="172"/>
        <end position="193"/>
    </location>
</feature>
<reference evidence="11" key="1">
    <citation type="journal article" date="2014" name="Int. J. Syst. Evol. Microbiol.">
        <title>Complete genome sequence of Corynebacterium casei LMG S-19264T (=DSM 44701T), isolated from a smear-ripened cheese.</title>
        <authorList>
            <consortium name="US DOE Joint Genome Institute (JGI-PGF)"/>
            <person name="Walter F."/>
            <person name="Albersmeier A."/>
            <person name="Kalinowski J."/>
            <person name="Ruckert C."/>
        </authorList>
    </citation>
    <scope>NUCLEOTIDE SEQUENCE</scope>
    <source>
        <strain evidence="11">CGMCC 1.12777</strain>
    </source>
</reference>
<dbReference type="PANTHER" id="PTHR43823">
    <property type="entry name" value="SPORULATION PROTEIN YKVU"/>
    <property type="match status" value="1"/>
</dbReference>
<comment type="subcellular location">
    <subcellularLocation>
        <location evidence="1">Cell membrane</location>
        <topology evidence="1">Multi-pass membrane protein</topology>
    </subcellularLocation>
</comment>
<feature type="transmembrane region" description="Helical" evidence="10">
    <location>
        <begin position="239"/>
        <end position="262"/>
    </location>
</feature>
<dbReference type="EMBL" id="BMFV01000003">
    <property type="protein sequence ID" value="GGH76136.1"/>
    <property type="molecule type" value="Genomic_DNA"/>
</dbReference>
<evidence type="ECO:0000256" key="10">
    <source>
        <dbReference type="SAM" id="Phobius"/>
    </source>
</evidence>
<keyword evidence="8 10" id="KW-0472">Membrane</keyword>
<proteinExistence type="inferred from homology"/>
<evidence type="ECO:0000256" key="1">
    <source>
        <dbReference type="ARBA" id="ARBA00004651"/>
    </source>
</evidence>
<dbReference type="GO" id="GO:0046677">
    <property type="term" value="P:response to antibiotic"/>
    <property type="evidence" value="ECO:0007669"/>
    <property type="project" value="UniProtKB-KW"/>
</dbReference>
<dbReference type="GO" id="GO:0005886">
    <property type="term" value="C:plasma membrane"/>
    <property type="evidence" value="ECO:0007669"/>
    <property type="project" value="UniProtKB-SubCell"/>
</dbReference>
<dbReference type="PANTHER" id="PTHR43823:SF4">
    <property type="entry name" value="SPORULATION PROTEIN YKVU"/>
    <property type="match status" value="1"/>
</dbReference>
<protein>
    <recommendedName>
        <fullName evidence="3">Multidrug export protein MepA</fullName>
    </recommendedName>
</protein>
<feature type="transmembrane region" description="Helical" evidence="10">
    <location>
        <begin position="139"/>
        <end position="160"/>
    </location>
</feature>
<comment type="similarity">
    <text evidence="2">Belongs to the multi antimicrobial extrusion (MATE) (TC 2.A.66.1) family. MepA subfamily.</text>
</comment>
<feature type="transmembrane region" description="Helical" evidence="10">
    <location>
        <begin position="96"/>
        <end position="119"/>
    </location>
</feature>
<feature type="transmembrane region" description="Helical" evidence="10">
    <location>
        <begin position="325"/>
        <end position="347"/>
    </location>
</feature>
<dbReference type="InterPro" id="IPR048279">
    <property type="entry name" value="MdtK-like"/>
</dbReference>
<dbReference type="CDD" id="cd13143">
    <property type="entry name" value="MATE_MepA_like"/>
    <property type="match status" value="1"/>
</dbReference>
<dbReference type="AlphaFoldDB" id="A0A8J2ZTB7"/>
<evidence type="ECO:0000256" key="8">
    <source>
        <dbReference type="ARBA" id="ARBA00023136"/>
    </source>
</evidence>
<feature type="transmembrane region" description="Helical" evidence="10">
    <location>
        <begin position="389"/>
        <end position="409"/>
    </location>
</feature>
<dbReference type="RefSeq" id="WP_188495931.1">
    <property type="nucleotide sequence ID" value="NZ_BMFV01000003.1"/>
</dbReference>
<dbReference type="InterPro" id="IPR045070">
    <property type="entry name" value="MATE_MepA-like"/>
</dbReference>
<evidence type="ECO:0000313" key="12">
    <source>
        <dbReference type="Proteomes" id="UP000656813"/>
    </source>
</evidence>
<organism evidence="11 12">
    <name type="scientific">Pullulanibacillus pueri</name>
    <dbReference type="NCBI Taxonomy" id="1437324"/>
    <lineage>
        <taxon>Bacteria</taxon>
        <taxon>Bacillati</taxon>
        <taxon>Bacillota</taxon>
        <taxon>Bacilli</taxon>
        <taxon>Bacillales</taxon>
        <taxon>Sporolactobacillaceae</taxon>
        <taxon>Pullulanibacillus</taxon>
    </lineage>
</organism>
<feature type="transmembrane region" description="Helical" evidence="10">
    <location>
        <begin position="63"/>
        <end position="84"/>
    </location>
</feature>
<keyword evidence="9" id="KW-0046">Antibiotic resistance</keyword>
<evidence type="ECO:0000256" key="5">
    <source>
        <dbReference type="ARBA" id="ARBA00022475"/>
    </source>
</evidence>
<feature type="transmembrane region" description="Helical" evidence="10">
    <location>
        <begin position="282"/>
        <end position="305"/>
    </location>
</feature>
<dbReference type="GO" id="GO:0042910">
    <property type="term" value="F:xenobiotic transmembrane transporter activity"/>
    <property type="evidence" value="ECO:0007669"/>
    <property type="project" value="InterPro"/>
</dbReference>
<dbReference type="InterPro" id="IPR051327">
    <property type="entry name" value="MATE_MepA_subfamily"/>
</dbReference>
<keyword evidence="12" id="KW-1185">Reference proteome</keyword>
<reference evidence="11" key="2">
    <citation type="submission" date="2020-09" db="EMBL/GenBank/DDBJ databases">
        <authorList>
            <person name="Sun Q."/>
            <person name="Zhou Y."/>
        </authorList>
    </citation>
    <scope>NUCLEOTIDE SEQUENCE</scope>
    <source>
        <strain evidence="11">CGMCC 1.12777</strain>
    </source>
</reference>
<dbReference type="InterPro" id="IPR002528">
    <property type="entry name" value="MATE_fam"/>
</dbReference>
<keyword evidence="7 10" id="KW-1133">Transmembrane helix</keyword>
<dbReference type="Proteomes" id="UP000656813">
    <property type="component" value="Unassembled WGS sequence"/>
</dbReference>
<accession>A0A8J2ZTB7</accession>
<keyword evidence="5" id="KW-1003">Cell membrane</keyword>
<evidence type="ECO:0000313" key="11">
    <source>
        <dbReference type="EMBL" id="GGH76136.1"/>
    </source>
</evidence>
<evidence type="ECO:0000256" key="9">
    <source>
        <dbReference type="ARBA" id="ARBA00023251"/>
    </source>
</evidence>
<feature type="transmembrane region" description="Helical" evidence="10">
    <location>
        <begin position="22"/>
        <end position="43"/>
    </location>
</feature>
<keyword evidence="6 10" id="KW-0812">Transmembrane</keyword>
<keyword evidence="4" id="KW-0813">Transport</keyword>
<evidence type="ECO:0000256" key="6">
    <source>
        <dbReference type="ARBA" id="ARBA00022692"/>
    </source>
</evidence>
<feature type="transmembrane region" description="Helical" evidence="10">
    <location>
        <begin position="199"/>
        <end position="218"/>
    </location>
</feature>
<evidence type="ECO:0000256" key="3">
    <source>
        <dbReference type="ARBA" id="ARBA00022106"/>
    </source>
</evidence>
<evidence type="ECO:0000256" key="7">
    <source>
        <dbReference type="ARBA" id="ARBA00022989"/>
    </source>
</evidence>
<name>A0A8J2ZTB7_9BACL</name>
<feature type="transmembrane region" description="Helical" evidence="10">
    <location>
        <begin position="415"/>
        <end position="437"/>
    </location>
</feature>
<dbReference type="Pfam" id="PF01554">
    <property type="entry name" value="MatE"/>
    <property type="match status" value="2"/>
</dbReference>
<dbReference type="PIRSF" id="PIRSF006603">
    <property type="entry name" value="DinF"/>
    <property type="match status" value="1"/>
</dbReference>